<dbReference type="OrthoDB" id="329419at2"/>
<evidence type="ECO:0000313" key="2">
    <source>
        <dbReference type="EMBL" id="SAL26538.1"/>
    </source>
</evidence>
<evidence type="ECO:0000313" key="3">
    <source>
        <dbReference type="Proteomes" id="UP000198263"/>
    </source>
</evidence>
<dbReference type="EMBL" id="FCNV02000003">
    <property type="protein sequence ID" value="SAL26538.1"/>
    <property type="molecule type" value="Genomic_DNA"/>
</dbReference>
<protein>
    <submittedName>
        <fullName evidence="2">Protein required for attachment to host cells</fullName>
    </submittedName>
</protein>
<accession>A0A658QVW1</accession>
<name>A0A658QVW1_9BURK</name>
<dbReference type="RefSeq" id="WP_040052329.1">
    <property type="nucleotide sequence ID" value="NZ_FCNV02000003.1"/>
</dbReference>
<comment type="caution">
    <text evidence="2">The sequence shown here is derived from an EMBL/GenBank/DDBJ whole genome shotgun (WGS) entry which is preliminary data.</text>
</comment>
<feature type="region of interest" description="Disordered" evidence="1">
    <location>
        <begin position="95"/>
        <end position="118"/>
    </location>
</feature>
<proteinExistence type="predicted"/>
<dbReference type="Proteomes" id="UP000198263">
    <property type="component" value="Unassembled WGS sequence"/>
</dbReference>
<gene>
    <name evidence="2" type="ORF">AWB72_02047</name>
</gene>
<reference evidence="2 3" key="1">
    <citation type="submission" date="2016-01" db="EMBL/GenBank/DDBJ databases">
        <authorList>
            <person name="Peeters C."/>
        </authorList>
    </citation>
    <scope>NUCLEOTIDE SEQUENCE [LARGE SCALE GENOMIC DNA]</scope>
    <source>
        <strain evidence="2">LMG 29315</strain>
    </source>
</reference>
<dbReference type="InterPro" id="IPR019291">
    <property type="entry name" value="Host_attachment_protein"/>
</dbReference>
<dbReference type="AlphaFoldDB" id="A0A658QVW1"/>
<dbReference type="Pfam" id="PF10116">
    <property type="entry name" value="Host_attach"/>
    <property type="match status" value="1"/>
</dbReference>
<keyword evidence="3" id="KW-1185">Reference proteome</keyword>
<evidence type="ECO:0000256" key="1">
    <source>
        <dbReference type="SAM" id="MobiDB-lite"/>
    </source>
</evidence>
<sequence>MTAITWVVAGDGNRVRIFETRGLKLDLQQIEDIRNPALRMTDSVDKDRDNFARTVAAFLEHSRLGHRFDRLRLAVEPQFLGLLRDHLSGETRKLVYEERGNDASKPDDRDMQRHHERP</sequence>
<organism evidence="2 3">
    <name type="scientific">Caballeronia concitans</name>
    <dbReference type="NCBI Taxonomy" id="1777133"/>
    <lineage>
        <taxon>Bacteria</taxon>
        <taxon>Pseudomonadati</taxon>
        <taxon>Pseudomonadota</taxon>
        <taxon>Betaproteobacteria</taxon>
        <taxon>Burkholderiales</taxon>
        <taxon>Burkholderiaceae</taxon>
        <taxon>Caballeronia</taxon>
    </lineage>
</organism>